<dbReference type="PROSITE" id="PS00723">
    <property type="entry name" value="POLYPRENYL_SYNTHASE_1"/>
    <property type="match status" value="1"/>
</dbReference>
<protein>
    <submittedName>
        <fullName evidence="7">Polyprenyl synthetase family protein</fullName>
    </submittedName>
</protein>
<sequence length="355" mass="38198">MSDMTGHAGESFVAYLKDRLPLIERALHEADAVAMSHEGAPTEDLDRYLYAPLAHFTAGGGKRVRPVLALLGAEAVGGRADQALSCGVAIELFQSAALIHDDIADASELRRGEPCLYRTEGLGLAINAGDLALTRVFEIVLADGSLPTDRRLRVLEELVRMERHTLEGQALDLGWARDGRWDVTSDDYLYMIDGKTAWYTVASPLYAGALAAGAEPDAVRGLIEVGLPAGLAFQLQDDLLNLVGDADAQGKDFRSDITEGKRTLAVVWALEHLGGAERSELVELLESGTADTSRLARAVELIELGGGIDKCRELAAEKTAEAQKRARELAECGVITTEAAELLVSMADFFINRRA</sequence>
<dbReference type="InterPro" id="IPR000092">
    <property type="entry name" value="Polyprenyl_synt"/>
</dbReference>
<dbReference type="GO" id="GO:0046872">
    <property type="term" value="F:metal ion binding"/>
    <property type="evidence" value="ECO:0007669"/>
    <property type="project" value="UniProtKB-KW"/>
</dbReference>
<dbReference type="Gene3D" id="1.10.600.10">
    <property type="entry name" value="Farnesyl Diphosphate Synthase"/>
    <property type="match status" value="1"/>
</dbReference>
<dbReference type="InterPro" id="IPR008949">
    <property type="entry name" value="Isoprenoid_synthase_dom_sf"/>
</dbReference>
<proteinExistence type="inferred from homology"/>
<comment type="cofactor">
    <cofactor evidence="1">
        <name>Mg(2+)</name>
        <dbReference type="ChEBI" id="CHEBI:18420"/>
    </cofactor>
</comment>
<dbReference type="SFLD" id="SFLDG01017">
    <property type="entry name" value="Polyprenyl_Transferase_Like"/>
    <property type="match status" value="1"/>
</dbReference>
<evidence type="ECO:0000256" key="3">
    <source>
        <dbReference type="ARBA" id="ARBA00022679"/>
    </source>
</evidence>
<dbReference type="GO" id="GO:0004659">
    <property type="term" value="F:prenyltransferase activity"/>
    <property type="evidence" value="ECO:0007669"/>
    <property type="project" value="InterPro"/>
</dbReference>
<accession>A0A414FWL0</accession>
<dbReference type="CDD" id="cd00685">
    <property type="entry name" value="Trans_IPPS_HT"/>
    <property type="match status" value="1"/>
</dbReference>
<keyword evidence="3 6" id="KW-0808">Transferase</keyword>
<dbReference type="Pfam" id="PF00348">
    <property type="entry name" value="polyprenyl_synt"/>
    <property type="match status" value="1"/>
</dbReference>
<evidence type="ECO:0000313" key="8">
    <source>
        <dbReference type="Proteomes" id="UP000286050"/>
    </source>
</evidence>
<keyword evidence="5" id="KW-0460">Magnesium</keyword>
<dbReference type="RefSeq" id="WP_118272068.1">
    <property type="nucleotide sequence ID" value="NZ_QSJI01000004.1"/>
</dbReference>
<comment type="caution">
    <text evidence="7">The sequence shown here is derived from an EMBL/GenBank/DDBJ whole genome shotgun (WGS) entry which is preliminary data.</text>
</comment>
<dbReference type="SFLD" id="SFLDS00005">
    <property type="entry name" value="Isoprenoid_Synthase_Type_I"/>
    <property type="match status" value="1"/>
</dbReference>
<dbReference type="PANTHER" id="PTHR12001">
    <property type="entry name" value="GERANYLGERANYL PYROPHOSPHATE SYNTHASE"/>
    <property type="match status" value="1"/>
</dbReference>
<dbReference type="PANTHER" id="PTHR12001:SF85">
    <property type="entry name" value="SHORT CHAIN ISOPRENYL DIPHOSPHATE SYNTHASE"/>
    <property type="match status" value="1"/>
</dbReference>
<evidence type="ECO:0000256" key="6">
    <source>
        <dbReference type="RuleBase" id="RU004466"/>
    </source>
</evidence>
<dbReference type="Proteomes" id="UP000286050">
    <property type="component" value="Unassembled WGS sequence"/>
</dbReference>
<dbReference type="SUPFAM" id="SSF48576">
    <property type="entry name" value="Terpenoid synthases"/>
    <property type="match status" value="1"/>
</dbReference>
<evidence type="ECO:0000313" key="7">
    <source>
        <dbReference type="EMBL" id="RHD55745.1"/>
    </source>
</evidence>
<gene>
    <name evidence="7" type="ORF">DW787_06060</name>
</gene>
<dbReference type="GO" id="GO:0008299">
    <property type="term" value="P:isoprenoid biosynthetic process"/>
    <property type="evidence" value="ECO:0007669"/>
    <property type="project" value="InterPro"/>
</dbReference>
<name>A0A414FWL0_9ACTN</name>
<keyword evidence="4" id="KW-0479">Metal-binding</keyword>
<evidence type="ECO:0000256" key="1">
    <source>
        <dbReference type="ARBA" id="ARBA00001946"/>
    </source>
</evidence>
<dbReference type="AlphaFoldDB" id="A0A414FWL0"/>
<comment type="similarity">
    <text evidence="2 6">Belongs to the FPP/GGPP synthase family.</text>
</comment>
<organism evidence="7 8">
    <name type="scientific">Collinsella intestinalis</name>
    <dbReference type="NCBI Taxonomy" id="147207"/>
    <lineage>
        <taxon>Bacteria</taxon>
        <taxon>Bacillati</taxon>
        <taxon>Actinomycetota</taxon>
        <taxon>Coriobacteriia</taxon>
        <taxon>Coriobacteriales</taxon>
        <taxon>Coriobacteriaceae</taxon>
        <taxon>Collinsella</taxon>
    </lineage>
</organism>
<dbReference type="EMBL" id="QSJI01000004">
    <property type="protein sequence ID" value="RHD55745.1"/>
    <property type="molecule type" value="Genomic_DNA"/>
</dbReference>
<reference evidence="7 8" key="1">
    <citation type="submission" date="2018-08" db="EMBL/GenBank/DDBJ databases">
        <title>A genome reference for cultivated species of the human gut microbiota.</title>
        <authorList>
            <person name="Zou Y."/>
            <person name="Xue W."/>
            <person name="Luo G."/>
        </authorList>
    </citation>
    <scope>NUCLEOTIDE SEQUENCE [LARGE SCALE GENOMIC DNA]</scope>
    <source>
        <strain evidence="7 8">AM30-5LB</strain>
    </source>
</reference>
<evidence type="ECO:0000256" key="4">
    <source>
        <dbReference type="ARBA" id="ARBA00022723"/>
    </source>
</evidence>
<dbReference type="InterPro" id="IPR033749">
    <property type="entry name" value="Polyprenyl_synt_CS"/>
</dbReference>
<evidence type="ECO:0000256" key="5">
    <source>
        <dbReference type="ARBA" id="ARBA00022842"/>
    </source>
</evidence>
<evidence type="ECO:0000256" key="2">
    <source>
        <dbReference type="ARBA" id="ARBA00006706"/>
    </source>
</evidence>